<name>A0A6A1WSK9_9ROSI</name>
<feature type="transmembrane region" description="Helical" evidence="7">
    <location>
        <begin position="88"/>
        <end position="116"/>
    </location>
</feature>
<keyword evidence="4 7" id="KW-1133">Transmembrane helix</keyword>
<evidence type="ECO:0000256" key="1">
    <source>
        <dbReference type="ARBA" id="ARBA00004141"/>
    </source>
</evidence>
<keyword evidence="2 7" id="KW-0812">Transmembrane</keyword>
<keyword evidence="6 7" id="KW-0472">Membrane</keyword>
<evidence type="ECO:0000313" key="9">
    <source>
        <dbReference type="EMBL" id="KAB1228282.1"/>
    </source>
</evidence>
<evidence type="ECO:0000256" key="5">
    <source>
        <dbReference type="ARBA" id="ARBA00023043"/>
    </source>
</evidence>
<dbReference type="Proteomes" id="UP000516437">
    <property type="component" value="Unassembled WGS sequence"/>
</dbReference>
<dbReference type="AlphaFoldDB" id="A0A6A1WSK9"/>
<gene>
    <name evidence="9" type="ORF">CJ030_MR7G002009</name>
</gene>
<dbReference type="EMBL" id="RXIC02000005">
    <property type="protein sequence ID" value="KAB1228282.1"/>
    <property type="molecule type" value="Genomic_DNA"/>
</dbReference>
<sequence length="270" mass="30059">MVNLPNGSDRRRGRLTLFFRKLIIPTSLPFLGYEEPSNEIRSNLLVAAALIAAVTFQASMAPPAGVWQDDEKEHVAGRSIYSSQRVPFYVFLICNTMVFSSSIHLLLCLTFGYPYFLEVLAATASMGKDSVQREWRTALTLFFPKTSCIPTSLPFLGYEEPSNEIRSNLLVAAALIAAVTFQASMAPPAGVWQDDEKEHVAGRSIYSSQRVPFYVFLICNTMVFSLSIHLLLCLTFGYPYFLEVLAATASMGKDSVQRGVFKVNQRSLIK</sequence>
<evidence type="ECO:0000256" key="6">
    <source>
        <dbReference type="ARBA" id="ARBA00023136"/>
    </source>
</evidence>
<evidence type="ECO:0000313" key="10">
    <source>
        <dbReference type="Proteomes" id="UP000516437"/>
    </source>
</evidence>
<proteinExistence type="predicted"/>
<comment type="subcellular location">
    <subcellularLocation>
        <location evidence="1">Membrane</location>
        <topology evidence="1">Multi-pass membrane protein</topology>
    </subcellularLocation>
</comment>
<reference evidence="9 10" key="1">
    <citation type="journal article" date="2019" name="Plant Biotechnol. J.">
        <title>The red bayberry genome and genetic basis of sex determination.</title>
        <authorList>
            <person name="Jia H.M."/>
            <person name="Jia H.J."/>
            <person name="Cai Q.L."/>
            <person name="Wang Y."/>
            <person name="Zhao H.B."/>
            <person name="Yang W.F."/>
            <person name="Wang G.Y."/>
            <person name="Li Y.H."/>
            <person name="Zhan D.L."/>
            <person name="Shen Y.T."/>
            <person name="Niu Q.F."/>
            <person name="Chang L."/>
            <person name="Qiu J."/>
            <person name="Zhao L."/>
            <person name="Xie H.B."/>
            <person name="Fu W.Y."/>
            <person name="Jin J."/>
            <person name="Li X.W."/>
            <person name="Jiao Y."/>
            <person name="Zhou C.C."/>
            <person name="Tu T."/>
            <person name="Chai C.Y."/>
            <person name="Gao J.L."/>
            <person name="Fan L.J."/>
            <person name="van de Weg E."/>
            <person name="Wang J.Y."/>
            <person name="Gao Z.S."/>
        </authorList>
    </citation>
    <scope>NUCLEOTIDE SEQUENCE [LARGE SCALE GENOMIC DNA]</scope>
    <source>
        <tissue evidence="9">Leaves</tissue>
    </source>
</reference>
<feature type="transmembrane region" description="Helical" evidence="7">
    <location>
        <begin position="169"/>
        <end position="192"/>
    </location>
</feature>
<keyword evidence="5" id="KW-0040">ANK repeat</keyword>
<feature type="transmembrane region" description="Helical" evidence="7">
    <location>
        <begin position="45"/>
        <end position="67"/>
    </location>
</feature>
<dbReference type="InterPro" id="IPR026961">
    <property type="entry name" value="PGG_dom"/>
</dbReference>
<dbReference type="OrthoDB" id="681126at2759"/>
<dbReference type="GO" id="GO:0005886">
    <property type="term" value="C:plasma membrane"/>
    <property type="evidence" value="ECO:0007669"/>
    <property type="project" value="TreeGrafter"/>
</dbReference>
<keyword evidence="3" id="KW-0677">Repeat</keyword>
<keyword evidence="10" id="KW-1185">Reference proteome</keyword>
<feature type="domain" description="PGG" evidence="8">
    <location>
        <begin position="38"/>
        <end position="110"/>
    </location>
</feature>
<organism evidence="9 10">
    <name type="scientific">Morella rubra</name>
    <name type="common">Chinese bayberry</name>
    <dbReference type="NCBI Taxonomy" id="262757"/>
    <lineage>
        <taxon>Eukaryota</taxon>
        <taxon>Viridiplantae</taxon>
        <taxon>Streptophyta</taxon>
        <taxon>Embryophyta</taxon>
        <taxon>Tracheophyta</taxon>
        <taxon>Spermatophyta</taxon>
        <taxon>Magnoliopsida</taxon>
        <taxon>eudicotyledons</taxon>
        <taxon>Gunneridae</taxon>
        <taxon>Pentapetalae</taxon>
        <taxon>rosids</taxon>
        <taxon>fabids</taxon>
        <taxon>Fagales</taxon>
        <taxon>Myricaceae</taxon>
        <taxon>Morella</taxon>
    </lineage>
</organism>
<dbReference type="PANTHER" id="PTHR24186">
    <property type="entry name" value="PROTEIN PHOSPHATASE 1 REGULATORY SUBUNIT"/>
    <property type="match status" value="1"/>
</dbReference>
<accession>A0A6A1WSK9</accession>
<evidence type="ECO:0000256" key="2">
    <source>
        <dbReference type="ARBA" id="ARBA00022692"/>
    </source>
</evidence>
<evidence type="ECO:0000256" key="3">
    <source>
        <dbReference type="ARBA" id="ARBA00022737"/>
    </source>
</evidence>
<feature type="domain" description="PGG" evidence="8">
    <location>
        <begin position="163"/>
        <end position="235"/>
    </location>
</feature>
<dbReference type="PANTHER" id="PTHR24186:SF37">
    <property type="entry name" value="PGG DOMAIN-CONTAINING PROTEIN"/>
    <property type="match status" value="1"/>
</dbReference>
<feature type="transmembrane region" description="Helical" evidence="7">
    <location>
        <begin position="213"/>
        <end position="241"/>
    </location>
</feature>
<evidence type="ECO:0000256" key="4">
    <source>
        <dbReference type="ARBA" id="ARBA00022989"/>
    </source>
</evidence>
<dbReference type="Pfam" id="PF13962">
    <property type="entry name" value="PGG"/>
    <property type="match status" value="2"/>
</dbReference>
<comment type="caution">
    <text evidence="9">The sequence shown here is derived from an EMBL/GenBank/DDBJ whole genome shotgun (WGS) entry which is preliminary data.</text>
</comment>
<protein>
    <recommendedName>
        <fullName evidence="8">PGG domain-containing protein</fullName>
    </recommendedName>
</protein>
<evidence type="ECO:0000256" key="7">
    <source>
        <dbReference type="SAM" id="Phobius"/>
    </source>
</evidence>
<evidence type="ECO:0000259" key="8">
    <source>
        <dbReference type="Pfam" id="PF13962"/>
    </source>
</evidence>